<protein>
    <recommendedName>
        <fullName evidence="1 2">Futalosine hydrolase</fullName>
        <shortName evidence="1">FL hydrolase</shortName>
        <ecNumber evidence="1 2">3.2.2.26</ecNumber>
    </recommendedName>
    <alternativeName>
        <fullName evidence="1">Futalosine nucleosidase</fullName>
    </alternativeName>
    <alternativeName>
        <fullName evidence="1">Menaquinone biosynthetic enzyme MqnB</fullName>
    </alternativeName>
</protein>
<comment type="pathway">
    <text evidence="1">Quinol/quinone metabolism; menaquinone biosynthesis.</text>
</comment>
<proteinExistence type="inferred from homology"/>
<accession>A0A318SSA3</accession>
<dbReference type="Gene3D" id="3.40.50.1580">
    <property type="entry name" value="Nucleoside phosphorylase domain"/>
    <property type="match status" value="1"/>
</dbReference>
<dbReference type="PANTHER" id="PTHR46832:SF2">
    <property type="entry name" value="FUTALOSINE HYDROLASE"/>
    <property type="match status" value="1"/>
</dbReference>
<dbReference type="EC" id="3.2.2.26" evidence="1 2"/>
<feature type="domain" description="Nucleoside phosphorylase" evidence="3">
    <location>
        <begin position="16"/>
        <end position="186"/>
    </location>
</feature>
<comment type="catalytic activity">
    <reaction evidence="1">
        <text>futalosine + H2O = dehypoxanthine futalosine + hypoxanthine</text>
        <dbReference type="Rhea" id="RHEA:25904"/>
        <dbReference type="ChEBI" id="CHEBI:15377"/>
        <dbReference type="ChEBI" id="CHEBI:17368"/>
        <dbReference type="ChEBI" id="CHEBI:58863"/>
        <dbReference type="ChEBI" id="CHEBI:58864"/>
        <dbReference type="EC" id="3.2.2.26"/>
    </reaction>
</comment>
<reference evidence="4 5" key="1">
    <citation type="submission" date="2018-06" db="EMBL/GenBank/DDBJ databases">
        <title>Genomic Encyclopedia of Type Strains, Phase IV (KMG-IV): sequencing the most valuable type-strain genomes for metagenomic binning, comparative biology and taxonomic classification.</title>
        <authorList>
            <person name="Goeker M."/>
        </authorList>
    </citation>
    <scope>NUCLEOTIDE SEQUENCE [LARGE SCALE GENOMIC DNA]</scope>
    <source>
        <strain evidence="4 5">DSM 18048</strain>
    </source>
</reference>
<comment type="function">
    <text evidence="1">Catalyzes the hydrolysis of futalosine (FL) to dehypoxanthine futalosine (DHFL) and hypoxanthine, a step in the biosynthesis of menaquinone (MK, vitamin K2).</text>
</comment>
<dbReference type="GO" id="GO:0009116">
    <property type="term" value="P:nucleoside metabolic process"/>
    <property type="evidence" value="ECO:0007669"/>
    <property type="project" value="InterPro"/>
</dbReference>
<dbReference type="GO" id="GO:0005829">
    <property type="term" value="C:cytosol"/>
    <property type="evidence" value="ECO:0007669"/>
    <property type="project" value="TreeGrafter"/>
</dbReference>
<dbReference type="SUPFAM" id="SSF53167">
    <property type="entry name" value="Purine and uridine phosphorylases"/>
    <property type="match status" value="1"/>
</dbReference>
<dbReference type="AlphaFoldDB" id="A0A318SSA3"/>
<comment type="similarity">
    <text evidence="1">Belongs to the PNP/UDP phosphorylase family. Futalosine hydrolase subfamily.</text>
</comment>
<gene>
    <name evidence="1" type="primary">mqnB</name>
    <name evidence="4" type="ORF">DES52_102263</name>
</gene>
<dbReference type="InterPro" id="IPR019963">
    <property type="entry name" value="FL_hydrolase_MqnB"/>
</dbReference>
<evidence type="ECO:0000313" key="5">
    <source>
        <dbReference type="Proteomes" id="UP000248326"/>
    </source>
</evidence>
<dbReference type="GO" id="GO:0008782">
    <property type="term" value="F:adenosylhomocysteine nucleosidase activity"/>
    <property type="evidence" value="ECO:0007669"/>
    <property type="project" value="TreeGrafter"/>
</dbReference>
<evidence type="ECO:0000259" key="3">
    <source>
        <dbReference type="Pfam" id="PF01048"/>
    </source>
</evidence>
<keyword evidence="5" id="KW-1185">Reference proteome</keyword>
<dbReference type="PANTHER" id="PTHR46832">
    <property type="entry name" value="5'-METHYLTHIOADENOSINE/S-ADENOSYLHOMOCYSTEINE NUCLEOSIDASE"/>
    <property type="match status" value="1"/>
</dbReference>
<dbReference type="UniPathway" id="UPA00079"/>
<dbReference type="OrthoDB" id="9788270at2"/>
<keyword evidence="1 4" id="KW-0378">Hydrolase</keyword>
<keyword evidence="1" id="KW-0474">Menaquinone biosynthesis</keyword>
<evidence type="ECO:0000256" key="1">
    <source>
        <dbReference type="HAMAP-Rule" id="MF_00991"/>
    </source>
</evidence>
<dbReference type="GO" id="GO:0008930">
    <property type="term" value="F:methylthioadenosine nucleosidase activity"/>
    <property type="evidence" value="ECO:0007669"/>
    <property type="project" value="TreeGrafter"/>
</dbReference>
<dbReference type="EMBL" id="QJSX01000002">
    <property type="protein sequence ID" value="PYE55897.1"/>
    <property type="molecule type" value="Genomic_DNA"/>
</dbReference>
<dbReference type="CDD" id="cd17766">
    <property type="entry name" value="futalosine_nucleosidase_MqnB"/>
    <property type="match status" value="1"/>
</dbReference>
<dbReference type="GO" id="GO:0019284">
    <property type="term" value="P:L-methionine salvage from S-adenosylmethionine"/>
    <property type="evidence" value="ECO:0007669"/>
    <property type="project" value="TreeGrafter"/>
</dbReference>
<dbReference type="Pfam" id="PF01048">
    <property type="entry name" value="PNP_UDP_1"/>
    <property type="match status" value="1"/>
</dbReference>
<dbReference type="Proteomes" id="UP000248326">
    <property type="component" value="Unassembled WGS sequence"/>
</dbReference>
<dbReference type="RefSeq" id="WP_110885429.1">
    <property type="nucleotide sequence ID" value="NZ_QJSX01000002.1"/>
</dbReference>
<evidence type="ECO:0000256" key="2">
    <source>
        <dbReference type="NCBIfam" id="TIGR03664"/>
    </source>
</evidence>
<dbReference type="GO" id="GO:0009234">
    <property type="term" value="P:menaquinone biosynthetic process"/>
    <property type="evidence" value="ECO:0007669"/>
    <property type="project" value="UniProtKB-UniRule"/>
</dbReference>
<dbReference type="HAMAP" id="MF_00991">
    <property type="entry name" value="MqnB"/>
    <property type="match status" value="1"/>
</dbReference>
<name>A0A318SSA3_9DEIO</name>
<evidence type="ECO:0000313" key="4">
    <source>
        <dbReference type="EMBL" id="PYE55897.1"/>
    </source>
</evidence>
<comment type="caution">
    <text evidence="4">The sequence shown here is derived from an EMBL/GenBank/DDBJ whole genome shotgun (WGS) entry which is preliminary data.</text>
</comment>
<organism evidence="4 5">
    <name type="scientific">Deinococcus yavapaiensis KR-236</name>
    <dbReference type="NCBI Taxonomy" id="694435"/>
    <lineage>
        <taxon>Bacteria</taxon>
        <taxon>Thermotogati</taxon>
        <taxon>Deinococcota</taxon>
        <taxon>Deinococci</taxon>
        <taxon>Deinococcales</taxon>
        <taxon>Deinococcaceae</taxon>
        <taxon>Deinococcus</taxon>
    </lineage>
</organism>
<dbReference type="InterPro" id="IPR000845">
    <property type="entry name" value="Nucleoside_phosphorylase_d"/>
</dbReference>
<sequence length="205" mass="21460">MRAIVVVASELEARRLSNLDLTLYVSGIGSVNAALATMRAIEREHPDLVVSTGIGGAYPSSGLQPGDVAISSEIVYGALGAMDGARFLDLAELGFPLVGEMHNRLPVWQGAASWASRANAAFGPLLTLETVTGDDEIALVLERRFPGALTEGMEGAGVAHAALLAGVAAVEVRGVSNMVGRRDRSSWRLPEALDAVKGTLARLDR</sequence>
<dbReference type="InterPro" id="IPR035994">
    <property type="entry name" value="Nucleoside_phosphorylase_sf"/>
</dbReference>
<dbReference type="NCBIfam" id="TIGR03664">
    <property type="entry name" value="fut_nucase"/>
    <property type="match status" value="1"/>
</dbReference>